<evidence type="ECO:0008006" key="10">
    <source>
        <dbReference type="Google" id="ProtNLM"/>
    </source>
</evidence>
<dbReference type="InterPro" id="IPR044068">
    <property type="entry name" value="CB"/>
</dbReference>
<dbReference type="InterPro" id="IPR050808">
    <property type="entry name" value="Phage_Integrase"/>
</dbReference>
<keyword evidence="4" id="KW-0233">DNA recombination</keyword>
<dbReference type="GO" id="GO:0006310">
    <property type="term" value="P:DNA recombination"/>
    <property type="evidence" value="ECO:0007669"/>
    <property type="project" value="UniProtKB-KW"/>
</dbReference>
<dbReference type="EMBL" id="AYKH01000001">
    <property type="protein sequence ID" value="ROO30605.1"/>
    <property type="molecule type" value="Genomic_DNA"/>
</dbReference>
<dbReference type="Pfam" id="PF00589">
    <property type="entry name" value="Phage_integrase"/>
    <property type="match status" value="1"/>
</dbReference>
<dbReference type="PROSITE" id="PS51898">
    <property type="entry name" value="TYR_RECOMBINASE"/>
    <property type="match status" value="1"/>
</dbReference>
<dbReference type="InterPro" id="IPR010998">
    <property type="entry name" value="Integrase_recombinase_N"/>
</dbReference>
<dbReference type="Gene3D" id="1.10.443.10">
    <property type="entry name" value="Intergrase catalytic core"/>
    <property type="match status" value="1"/>
</dbReference>
<dbReference type="RefSeq" id="WP_123629812.1">
    <property type="nucleotide sequence ID" value="NZ_AYKH01000001.1"/>
</dbReference>
<reference evidence="8 9" key="1">
    <citation type="submission" date="2013-10" db="EMBL/GenBank/DDBJ databases">
        <title>Salinisphaera orenii MK-B5 Genome Sequencing.</title>
        <authorList>
            <person name="Lai Q."/>
            <person name="Li C."/>
            <person name="Shao Z."/>
        </authorList>
    </citation>
    <scope>NUCLEOTIDE SEQUENCE [LARGE SCALE GENOMIC DNA]</scope>
    <source>
        <strain evidence="8 9">MK-B5</strain>
    </source>
</reference>
<evidence type="ECO:0000259" key="6">
    <source>
        <dbReference type="PROSITE" id="PS51898"/>
    </source>
</evidence>
<dbReference type="GO" id="GO:0015074">
    <property type="term" value="P:DNA integration"/>
    <property type="evidence" value="ECO:0007669"/>
    <property type="project" value="UniProtKB-KW"/>
</dbReference>
<dbReference type="Gene3D" id="1.10.150.130">
    <property type="match status" value="1"/>
</dbReference>
<sequence>MPSQKLTEAVLKNMPKPAKRTDIRDAQTTGLYLRVHPSGRKSWRMRYQFHDKPRVLSLGEWPAMKLSAARKAVLDHHETLAEGSDPAGDVQKAKAVRDRMPTVEEFAEEYIERHAKVNKKSWATDKRILDREVTPYIGKIGLDAVHRRDIVGVLDRIRDRGADTMANRTYAVVRKMFGFAVERGVLDLSPAQHIKLTAERSRDVVLTDDAIRHLWAVTAPYGESDKALPMHHATRLALRLMLLTGQRSGEVCGLALAELDHDKSVWMIPGRRTKNGLDQTVPLSDMALDVIAEAMDTASDEHLFAASSEAGHLTSYAPVQAMERIFDGWEPRYTPHDLRRTVGTRLGELGFNRLIVDKVLNHKDRSIGGVYDRHSYDLEKRAALDTWASALQAVIDGERENKVVPMAR</sequence>
<evidence type="ECO:0000259" key="7">
    <source>
        <dbReference type="PROSITE" id="PS51900"/>
    </source>
</evidence>
<dbReference type="InterPro" id="IPR011010">
    <property type="entry name" value="DNA_brk_join_enz"/>
</dbReference>
<dbReference type="PANTHER" id="PTHR30629">
    <property type="entry name" value="PROPHAGE INTEGRASE"/>
    <property type="match status" value="1"/>
</dbReference>
<feature type="domain" description="Core-binding (CB)" evidence="7">
    <location>
        <begin position="101"/>
        <end position="181"/>
    </location>
</feature>
<dbReference type="Proteomes" id="UP000283993">
    <property type="component" value="Unassembled WGS sequence"/>
</dbReference>
<dbReference type="InterPro" id="IPR038488">
    <property type="entry name" value="Integrase_DNA-bd_sf"/>
</dbReference>
<evidence type="ECO:0000256" key="3">
    <source>
        <dbReference type="ARBA" id="ARBA00023125"/>
    </source>
</evidence>
<keyword evidence="3 5" id="KW-0238">DNA-binding</keyword>
<gene>
    <name evidence="8" type="ORF">SAOR_01025</name>
</gene>
<protein>
    <recommendedName>
        <fullName evidence="10">Integrase</fullName>
    </recommendedName>
</protein>
<evidence type="ECO:0000313" key="8">
    <source>
        <dbReference type="EMBL" id="ROO30605.1"/>
    </source>
</evidence>
<organism evidence="8 9">
    <name type="scientific">Salinisphaera orenii MK-B5</name>
    <dbReference type="NCBI Taxonomy" id="856730"/>
    <lineage>
        <taxon>Bacteria</taxon>
        <taxon>Pseudomonadati</taxon>
        <taxon>Pseudomonadota</taxon>
        <taxon>Gammaproteobacteria</taxon>
        <taxon>Salinisphaerales</taxon>
        <taxon>Salinisphaeraceae</taxon>
        <taxon>Salinisphaera</taxon>
    </lineage>
</organism>
<dbReference type="InterPro" id="IPR013762">
    <property type="entry name" value="Integrase-like_cat_sf"/>
</dbReference>
<dbReference type="CDD" id="cd00801">
    <property type="entry name" value="INT_P4_C"/>
    <property type="match status" value="1"/>
</dbReference>
<dbReference type="SUPFAM" id="SSF56349">
    <property type="entry name" value="DNA breaking-rejoining enzymes"/>
    <property type="match status" value="1"/>
</dbReference>
<dbReference type="Pfam" id="PF22022">
    <property type="entry name" value="Phage_int_M"/>
    <property type="match status" value="1"/>
</dbReference>
<dbReference type="AlphaFoldDB" id="A0A423PYC9"/>
<name>A0A423PYC9_9GAMM</name>
<evidence type="ECO:0000256" key="5">
    <source>
        <dbReference type="PROSITE-ProRule" id="PRU01248"/>
    </source>
</evidence>
<dbReference type="InterPro" id="IPR025166">
    <property type="entry name" value="Integrase_DNA_bind_dom"/>
</dbReference>
<accession>A0A423PYC9</accession>
<dbReference type="Pfam" id="PF13356">
    <property type="entry name" value="Arm-DNA-bind_3"/>
    <property type="match status" value="1"/>
</dbReference>
<dbReference type="GO" id="GO:0003677">
    <property type="term" value="F:DNA binding"/>
    <property type="evidence" value="ECO:0007669"/>
    <property type="project" value="UniProtKB-UniRule"/>
</dbReference>
<evidence type="ECO:0000313" key="9">
    <source>
        <dbReference type="Proteomes" id="UP000283993"/>
    </source>
</evidence>
<keyword evidence="9" id="KW-1185">Reference proteome</keyword>
<comment type="caution">
    <text evidence="8">The sequence shown here is derived from an EMBL/GenBank/DDBJ whole genome shotgun (WGS) entry which is preliminary data.</text>
</comment>
<dbReference type="InterPro" id="IPR053876">
    <property type="entry name" value="Phage_int_M"/>
</dbReference>
<evidence type="ECO:0000256" key="4">
    <source>
        <dbReference type="ARBA" id="ARBA00023172"/>
    </source>
</evidence>
<feature type="domain" description="Tyr recombinase" evidence="6">
    <location>
        <begin position="201"/>
        <end position="385"/>
    </location>
</feature>
<dbReference type="PANTHER" id="PTHR30629:SF2">
    <property type="entry name" value="PROPHAGE INTEGRASE INTS-RELATED"/>
    <property type="match status" value="1"/>
</dbReference>
<dbReference type="Gene3D" id="3.30.160.390">
    <property type="entry name" value="Integrase, DNA-binding domain"/>
    <property type="match status" value="1"/>
</dbReference>
<keyword evidence="2" id="KW-0229">DNA integration</keyword>
<evidence type="ECO:0000256" key="2">
    <source>
        <dbReference type="ARBA" id="ARBA00022908"/>
    </source>
</evidence>
<comment type="similarity">
    <text evidence="1">Belongs to the 'phage' integrase family.</text>
</comment>
<evidence type="ECO:0000256" key="1">
    <source>
        <dbReference type="ARBA" id="ARBA00008857"/>
    </source>
</evidence>
<proteinExistence type="inferred from homology"/>
<dbReference type="InterPro" id="IPR002104">
    <property type="entry name" value="Integrase_catalytic"/>
</dbReference>
<dbReference type="PROSITE" id="PS51900">
    <property type="entry name" value="CB"/>
    <property type="match status" value="1"/>
</dbReference>